<evidence type="ECO:0000313" key="4">
    <source>
        <dbReference type="Proteomes" id="UP000231358"/>
    </source>
</evidence>
<keyword evidence="4" id="KW-1185">Reference proteome</keyword>
<dbReference type="Proteomes" id="UP000325558">
    <property type="component" value="Unassembled WGS sequence"/>
</dbReference>
<organism evidence="3 4">
    <name type="scientific">Aspergillus arachidicola</name>
    <dbReference type="NCBI Taxonomy" id="656916"/>
    <lineage>
        <taxon>Eukaryota</taxon>
        <taxon>Fungi</taxon>
        <taxon>Dikarya</taxon>
        <taxon>Ascomycota</taxon>
        <taxon>Pezizomycotina</taxon>
        <taxon>Eurotiomycetes</taxon>
        <taxon>Eurotiomycetidae</taxon>
        <taxon>Eurotiales</taxon>
        <taxon>Aspergillaceae</taxon>
        <taxon>Aspergillus</taxon>
        <taxon>Aspergillus subgen. Circumdati</taxon>
    </lineage>
</organism>
<sequence>MKPASDVRGTPSSFYPSPGSTASISSIQEGQGNQSNRDAFEKASRLLAELKEAGNCVAQEYCHHVEVIEAALTSHAKRTMLSESLNVPTNAAPSISQLPAILSRGGNLWTDLSLEQLLSQPALDMQFLEDAVRESWSPGRYGPDFCNIG</sequence>
<evidence type="ECO:0000313" key="3">
    <source>
        <dbReference type="EMBL" id="PIG79599.1"/>
    </source>
</evidence>
<evidence type="ECO:0000313" key="2">
    <source>
        <dbReference type="EMBL" id="KAE8343413.1"/>
    </source>
</evidence>
<dbReference type="STRING" id="656916.A0A2G7FGH3"/>
<dbReference type="OrthoDB" id="3990906at2759"/>
<dbReference type="EMBL" id="NEXV01000673">
    <property type="protein sequence ID" value="PIG79599.1"/>
    <property type="molecule type" value="Genomic_DNA"/>
</dbReference>
<name>A0A2G7FGH3_9EURO</name>
<accession>A0A2G7FGH3</accession>
<protein>
    <submittedName>
        <fullName evidence="3">Uncharacterized protein</fullName>
    </submittedName>
</protein>
<feature type="region of interest" description="Disordered" evidence="1">
    <location>
        <begin position="1"/>
        <end position="38"/>
    </location>
</feature>
<dbReference type="EMBL" id="ML737129">
    <property type="protein sequence ID" value="KAE8343413.1"/>
    <property type="molecule type" value="Genomic_DNA"/>
</dbReference>
<dbReference type="AlphaFoldDB" id="A0A2G7FGH3"/>
<reference evidence="3 4" key="1">
    <citation type="submission" date="2017-05" db="EMBL/GenBank/DDBJ databases">
        <title>Genome sequence for an aflatoxigenic pathogen of Argentinian peanut, Aspergillus arachidicola.</title>
        <authorList>
            <person name="Moore G."/>
            <person name="Beltz S.B."/>
            <person name="Mack B.M."/>
        </authorList>
    </citation>
    <scope>NUCLEOTIDE SEQUENCE [LARGE SCALE GENOMIC DNA]</scope>
    <source>
        <strain evidence="3 4">CBS 117610</strain>
    </source>
</reference>
<proteinExistence type="predicted"/>
<evidence type="ECO:0000256" key="1">
    <source>
        <dbReference type="SAM" id="MobiDB-lite"/>
    </source>
</evidence>
<dbReference type="Proteomes" id="UP000231358">
    <property type="component" value="Unassembled WGS sequence"/>
</dbReference>
<feature type="compositionally biased region" description="Polar residues" evidence="1">
    <location>
        <begin position="10"/>
        <end position="37"/>
    </location>
</feature>
<reference evidence="2" key="2">
    <citation type="submission" date="2019-04" db="EMBL/GenBank/DDBJ databases">
        <title>Friends and foes A comparative genomics study of 23 Aspergillus species from section Flavi.</title>
        <authorList>
            <consortium name="DOE Joint Genome Institute"/>
            <person name="Kjaerbolling I."/>
            <person name="Vesth T."/>
            <person name="Frisvad J.C."/>
            <person name="Nybo J.L."/>
            <person name="Theobald S."/>
            <person name="Kildgaard S."/>
            <person name="Isbrandt T."/>
            <person name="Kuo A."/>
            <person name="Sato A."/>
            <person name="Lyhne E.K."/>
            <person name="Kogle M.E."/>
            <person name="Wiebenga A."/>
            <person name="Kun R.S."/>
            <person name="Lubbers R.J."/>
            <person name="Makela M.R."/>
            <person name="Barry K."/>
            <person name="Chovatia M."/>
            <person name="Clum A."/>
            <person name="Daum C."/>
            <person name="Haridas S."/>
            <person name="He G."/>
            <person name="LaButti K."/>
            <person name="Lipzen A."/>
            <person name="Mondo S."/>
            <person name="Riley R."/>
            <person name="Salamov A."/>
            <person name="Simmons B.A."/>
            <person name="Magnuson J.K."/>
            <person name="Henrissat B."/>
            <person name="Mortensen U.H."/>
            <person name="Larsen T.O."/>
            <person name="Devries R.P."/>
            <person name="Grigoriev I.V."/>
            <person name="Machida M."/>
            <person name="Baker S.E."/>
            <person name="Andersen M.R."/>
        </authorList>
    </citation>
    <scope>NUCLEOTIDE SEQUENCE</scope>
    <source>
        <strain evidence="2">CBS 117612</strain>
    </source>
</reference>
<gene>
    <name evidence="3" type="ORF">AARAC_001463</name>
    <name evidence="2" type="ORF">BDV24DRAFT_161460</name>
</gene>